<evidence type="ECO:0000313" key="5">
    <source>
        <dbReference type="Proteomes" id="UP000077701"/>
    </source>
</evidence>
<comment type="caution">
    <text evidence="4">The sequence shown here is derived from an EMBL/GenBank/DDBJ whole genome shotgun (WGS) entry which is preliminary data.</text>
</comment>
<dbReference type="Pfam" id="PF05532">
    <property type="entry name" value="CsbD"/>
    <property type="match status" value="1"/>
</dbReference>
<dbReference type="SUPFAM" id="SSF69047">
    <property type="entry name" value="Hypothetical protein YjbJ"/>
    <property type="match status" value="1"/>
</dbReference>
<dbReference type="EMBL" id="BDCX01000001">
    <property type="protein sequence ID" value="GAT64515.1"/>
    <property type="molecule type" value="Genomic_DNA"/>
</dbReference>
<gene>
    <name evidence="4" type="ORF">PS9374_00145</name>
</gene>
<keyword evidence="5" id="KW-1185">Reference proteome</keyword>
<protein>
    <submittedName>
        <fullName evidence="4">General stress protein CsbD</fullName>
    </submittedName>
</protein>
<evidence type="ECO:0000256" key="1">
    <source>
        <dbReference type="ARBA" id="ARBA00009129"/>
    </source>
</evidence>
<dbReference type="Proteomes" id="UP000077701">
    <property type="component" value="Unassembled WGS sequence"/>
</dbReference>
<name>A0A171B003_9ACTN</name>
<dbReference type="STRING" id="161355.PS9374_00145"/>
<feature type="compositionally biased region" description="Basic and acidic residues" evidence="2">
    <location>
        <begin position="28"/>
        <end position="65"/>
    </location>
</feature>
<evidence type="ECO:0000259" key="3">
    <source>
        <dbReference type="Pfam" id="PF05532"/>
    </source>
</evidence>
<reference evidence="4 5" key="1">
    <citation type="journal article" date="2016" name="Genome Announc.">
        <title>Draft Genome Sequence of Planomonospora sphaerica JCM9374, a Rare Actinomycete.</title>
        <authorList>
            <person name="Dohra H."/>
            <person name="Suzuki T."/>
            <person name="Inoue Y."/>
            <person name="Kodani S."/>
        </authorList>
    </citation>
    <scope>NUCLEOTIDE SEQUENCE [LARGE SCALE GENOMIC DNA]</scope>
    <source>
        <strain evidence="4 5">JCM 9374</strain>
    </source>
</reference>
<feature type="region of interest" description="Disordered" evidence="2">
    <location>
        <begin position="1"/>
        <end position="65"/>
    </location>
</feature>
<dbReference type="RefSeq" id="WP_068893930.1">
    <property type="nucleotide sequence ID" value="NZ_BDCX01000001.1"/>
</dbReference>
<organism evidence="4 5">
    <name type="scientific">Planomonospora sphaerica</name>
    <dbReference type="NCBI Taxonomy" id="161355"/>
    <lineage>
        <taxon>Bacteria</taxon>
        <taxon>Bacillati</taxon>
        <taxon>Actinomycetota</taxon>
        <taxon>Actinomycetes</taxon>
        <taxon>Streptosporangiales</taxon>
        <taxon>Streptosporangiaceae</taxon>
        <taxon>Planomonospora</taxon>
    </lineage>
</organism>
<dbReference type="InterPro" id="IPR008462">
    <property type="entry name" value="CsbD"/>
</dbReference>
<comment type="similarity">
    <text evidence="1">Belongs to the UPF0337 (CsbD) family.</text>
</comment>
<accession>A0A171B003</accession>
<evidence type="ECO:0000313" key="4">
    <source>
        <dbReference type="EMBL" id="GAT64515.1"/>
    </source>
</evidence>
<feature type="domain" description="CsbD-like" evidence="3">
    <location>
        <begin position="3"/>
        <end position="49"/>
    </location>
</feature>
<dbReference type="InterPro" id="IPR036629">
    <property type="entry name" value="YjbJ_sf"/>
</dbReference>
<evidence type="ECO:0000256" key="2">
    <source>
        <dbReference type="SAM" id="MobiDB-lite"/>
    </source>
</evidence>
<proteinExistence type="inferred from homology"/>
<dbReference type="Gene3D" id="1.10.1470.10">
    <property type="entry name" value="YjbJ"/>
    <property type="match status" value="1"/>
</dbReference>
<dbReference type="AlphaFoldDB" id="A0A171B003"/>
<sequence>MTNFDQMRGKAKEAAGKMTGNDSMANKGRAEQSKGKAKETAKKAKETARETARDVADRARDSYNQ</sequence>
<reference evidence="5" key="2">
    <citation type="submission" date="2016-04" db="EMBL/GenBank/DDBJ databases">
        <title>Planomonospora sphaerica JCM9374 whole genome shotgun sequence.</title>
        <authorList>
            <person name="Suzuki T."/>
            <person name="Dohra H."/>
            <person name="Kodani S."/>
        </authorList>
    </citation>
    <scope>NUCLEOTIDE SEQUENCE [LARGE SCALE GENOMIC DNA]</scope>
    <source>
        <strain evidence="5">JCM 9374</strain>
    </source>
</reference>